<accession>A0ABW3QJE0</accession>
<gene>
    <name evidence="2" type="ORF">ACFQ4C_02275</name>
</gene>
<name>A0ABW3QJE0_9BACT</name>
<comment type="caution">
    <text evidence="2">The sequence shown here is derived from an EMBL/GenBank/DDBJ whole genome shotgun (WGS) entry which is preliminary data.</text>
</comment>
<dbReference type="InterPro" id="IPR029030">
    <property type="entry name" value="Caspase-like_dom_sf"/>
</dbReference>
<reference evidence="3" key="1">
    <citation type="journal article" date="2019" name="Int. J. Syst. Evol. Microbiol.">
        <title>The Global Catalogue of Microorganisms (GCM) 10K type strain sequencing project: providing services to taxonomists for standard genome sequencing and annotation.</title>
        <authorList>
            <consortium name="The Broad Institute Genomics Platform"/>
            <consortium name="The Broad Institute Genome Sequencing Center for Infectious Disease"/>
            <person name="Wu L."/>
            <person name="Ma J."/>
        </authorList>
    </citation>
    <scope>NUCLEOTIDE SEQUENCE [LARGE SCALE GENOMIC DNA]</scope>
    <source>
        <strain evidence="3">CCUG 55608</strain>
    </source>
</reference>
<dbReference type="SUPFAM" id="SSF52129">
    <property type="entry name" value="Caspase-like"/>
    <property type="match status" value="1"/>
</dbReference>
<organism evidence="2 3">
    <name type="scientific">Larkinella insperata</name>
    <dbReference type="NCBI Taxonomy" id="332158"/>
    <lineage>
        <taxon>Bacteria</taxon>
        <taxon>Pseudomonadati</taxon>
        <taxon>Bacteroidota</taxon>
        <taxon>Cytophagia</taxon>
        <taxon>Cytophagales</taxon>
        <taxon>Spirosomataceae</taxon>
        <taxon>Larkinella</taxon>
    </lineage>
</organism>
<dbReference type="InterPro" id="IPR011600">
    <property type="entry name" value="Pept_C14_caspase"/>
</dbReference>
<sequence>MKKCAVIIGVDKTGGLPKLNAAGSGAIDFANWANKQGFEVTLLTDANDRPVSISDIKKAVKGYVESQTYEQLIIYFSGHGILRAPEYELWLLTGSPDDPNEAVNLTSSILLARNARIKHVVFISDACRSRPTTTELSQVTGSTIFPNRSPHVPRPTVDVFYATLPGDPALEVPPDEAVVNYRGIFTECMLKGLNGLVSQVIIEAGQPPQLQQVVPSWQLKNYLESEVPLAASAVHIKLKQEPDIRVESHHPPSFLSLLSTNPQEHTPVLPISPDKEIKLRGAAYGQIIESLQASAFSMSSEQAMPTVEAVLSRPEHSILTKSVNRIVSAEGRPNFETRTGFTVVGAKVKATMAETEVDVFEENGNDHIRVPFNFENGQPNQSILIQFEDKAILLAVLPGFIGTVVLEDKRVVTVNYTPCRSSDKYDEYQEVKGNLDKRRAFVAVAARNGSFRLTDDMTVQGAQYLRSLKSIDPTLGLYAAYAYTQSGLMQEVRSVFEYMVRDKIHVDEYNINIPVLFDVALLAGAFSESTFPPIAPACPMLMQGWAYMDPYKNLLNPAILAASRHLLPGLWTTFSEEGLSILQKAMNTKALI</sequence>
<dbReference type="Gene3D" id="3.40.50.1460">
    <property type="match status" value="1"/>
</dbReference>
<dbReference type="EMBL" id="JBHTLP010000002">
    <property type="protein sequence ID" value="MFD1139910.1"/>
    <property type="molecule type" value="Genomic_DNA"/>
</dbReference>
<proteinExistence type="predicted"/>
<protein>
    <submittedName>
        <fullName evidence="2">Caspase domain-containing protein</fullName>
    </submittedName>
</protein>
<evidence type="ECO:0000313" key="3">
    <source>
        <dbReference type="Proteomes" id="UP001597116"/>
    </source>
</evidence>
<dbReference type="RefSeq" id="WP_265990134.1">
    <property type="nucleotide sequence ID" value="NZ_CP110973.1"/>
</dbReference>
<dbReference type="Pfam" id="PF00656">
    <property type="entry name" value="Peptidase_C14"/>
    <property type="match status" value="1"/>
</dbReference>
<dbReference type="Proteomes" id="UP001597116">
    <property type="component" value="Unassembled WGS sequence"/>
</dbReference>
<evidence type="ECO:0000259" key="1">
    <source>
        <dbReference type="Pfam" id="PF00656"/>
    </source>
</evidence>
<keyword evidence="3" id="KW-1185">Reference proteome</keyword>
<evidence type="ECO:0000313" key="2">
    <source>
        <dbReference type="EMBL" id="MFD1139910.1"/>
    </source>
</evidence>
<feature type="domain" description="Peptidase C14 caspase" evidence="1">
    <location>
        <begin position="3"/>
        <end position="194"/>
    </location>
</feature>